<proteinExistence type="predicted"/>
<name>A0A0L0NX67_CANAR</name>
<organism evidence="1 2">
    <name type="scientific">Candidozyma auris</name>
    <name type="common">Yeast</name>
    <name type="synonym">Candida auris</name>
    <dbReference type="NCBI Taxonomy" id="498019"/>
    <lineage>
        <taxon>Eukaryota</taxon>
        <taxon>Fungi</taxon>
        <taxon>Dikarya</taxon>
        <taxon>Ascomycota</taxon>
        <taxon>Saccharomycotina</taxon>
        <taxon>Pichiomycetes</taxon>
        <taxon>Metschnikowiaceae</taxon>
        <taxon>Candidozyma</taxon>
    </lineage>
</organism>
<dbReference type="AlphaFoldDB" id="A0A0L0NX67"/>
<dbReference type="Proteomes" id="UP000037122">
    <property type="component" value="Unassembled WGS sequence"/>
</dbReference>
<reference evidence="2" key="1">
    <citation type="journal article" date="2015" name="BMC Genomics">
        <title>Draft genome of a commonly misdiagnosed multidrug resistant pathogen Candida auris.</title>
        <authorList>
            <person name="Chatterjee S."/>
            <person name="Alampalli S.V."/>
            <person name="Nageshan R.K."/>
            <person name="Chettiar S.T."/>
            <person name="Joshi S."/>
            <person name="Tatu U.S."/>
        </authorList>
    </citation>
    <scope>NUCLEOTIDE SEQUENCE [LARGE SCALE GENOMIC DNA]</scope>
    <source>
        <strain evidence="2">6684</strain>
    </source>
</reference>
<dbReference type="EMBL" id="LGST01000031">
    <property type="protein sequence ID" value="KND98594.1"/>
    <property type="molecule type" value="Genomic_DNA"/>
</dbReference>
<sequence>MKKREVEYWLEGESRQEVNQFASRKKIHAETDLEDYAGVVIFSRL</sequence>
<dbReference type="VEuPathDB" id="FungiDB:QG37_04491"/>
<evidence type="ECO:0000313" key="2">
    <source>
        <dbReference type="Proteomes" id="UP000037122"/>
    </source>
</evidence>
<evidence type="ECO:0000313" key="1">
    <source>
        <dbReference type="EMBL" id="KND98594.1"/>
    </source>
</evidence>
<comment type="caution">
    <text evidence="1">The sequence shown here is derived from an EMBL/GenBank/DDBJ whole genome shotgun (WGS) entry which is preliminary data.</text>
</comment>
<accession>A0A0L0NX67</accession>
<gene>
    <name evidence="1" type="ORF">QG37_04491</name>
</gene>
<protein>
    <submittedName>
        <fullName evidence="1">Uncharacterized protein</fullName>
    </submittedName>
</protein>